<dbReference type="Pfam" id="PF04545">
    <property type="entry name" value="Sigma70_r4"/>
    <property type="match status" value="1"/>
</dbReference>
<evidence type="ECO:0000313" key="8">
    <source>
        <dbReference type="EMBL" id="OXM85954.1"/>
    </source>
</evidence>
<proteinExistence type="inferred from homology"/>
<dbReference type="GO" id="GO:0003677">
    <property type="term" value="F:DNA binding"/>
    <property type="evidence" value="ECO:0007669"/>
    <property type="project" value="UniProtKB-KW"/>
</dbReference>
<dbReference type="PANTHER" id="PTHR43133">
    <property type="entry name" value="RNA POLYMERASE ECF-TYPE SIGMA FACTO"/>
    <property type="match status" value="1"/>
</dbReference>
<dbReference type="InterPro" id="IPR007627">
    <property type="entry name" value="RNA_pol_sigma70_r2"/>
</dbReference>
<dbReference type="NCBIfam" id="TIGR02937">
    <property type="entry name" value="sigma70-ECF"/>
    <property type="match status" value="1"/>
</dbReference>
<comment type="similarity">
    <text evidence="1">Belongs to the sigma-70 factor family. ECF subfamily.</text>
</comment>
<keyword evidence="2" id="KW-0805">Transcription regulation</keyword>
<dbReference type="Gene3D" id="1.10.10.10">
    <property type="entry name" value="Winged helix-like DNA-binding domain superfamily/Winged helix DNA-binding domain"/>
    <property type="match status" value="1"/>
</dbReference>
<dbReference type="OrthoDB" id="9784272at2"/>
<name>A0A229URF9_9BACL</name>
<dbReference type="Gene3D" id="1.10.1740.10">
    <property type="match status" value="1"/>
</dbReference>
<protein>
    <submittedName>
        <fullName evidence="8">RNA polymerase</fullName>
    </submittedName>
</protein>
<dbReference type="InterPro" id="IPR014284">
    <property type="entry name" value="RNA_pol_sigma-70_dom"/>
</dbReference>
<evidence type="ECO:0000259" key="6">
    <source>
        <dbReference type="Pfam" id="PF04542"/>
    </source>
</evidence>
<evidence type="ECO:0000256" key="4">
    <source>
        <dbReference type="ARBA" id="ARBA00023125"/>
    </source>
</evidence>
<organism evidence="8 9">
    <name type="scientific">Paenibacillus rigui</name>
    <dbReference type="NCBI Taxonomy" id="554312"/>
    <lineage>
        <taxon>Bacteria</taxon>
        <taxon>Bacillati</taxon>
        <taxon>Bacillota</taxon>
        <taxon>Bacilli</taxon>
        <taxon>Bacillales</taxon>
        <taxon>Paenibacillaceae</taxon>
        <taxon>Paenibacillus</taxon>
    </lineage>
</organism>
<dbReference type="EMBL" id="NMQW01000017">
    <property type="protein sequence ID" value="OXM85954.1"/>
    <property type="molecule type" value="Genomic_DNA"/>
</dbReference>
<sequence length="193" mass="22619">MQPYSDEQLMQLIKEKQSFALRILYDRYVRLVYSFAVKSGGDPQYAQDIVQLVFTRLWTMEKGYDPDKGKFVNWLLTVTRNIVIDQLRKQRNENTTVSYDERTLDTGHSPIHGRDELEDEITRRLLKDEIEAAYRHLSASQVQLIKLLYWEGYTLNEIAGHIGEPLGTVKSRLHQALKTLRKHLTLAERSERP</sequence>
<keyword evidence="5" id="KW-0804">Transcription</keyword>
<dbReference type="SUPFAM" id="SSF88659">
    <property type="entry name" value="Sigma3 and sigma4 domains of RNA polymerase sigma factors"/>
    <property type="match status" value="1"/>
</dbReference>
<dbReference type="SUPFAM" id="SSF88946">
    <property type="entry name" value="Sigma2 domain of RNA polymerase sigma factors"/>
    <property type="match status" value="1"/>
</dbReference>
<feature type="domain" description="RNA polymerase sigma-70 region 2" evidence="6">
    <location>
        <begin position="24"/>
        <end position="91"/>
    </location>
</feature>
<keyword evidence="9" id="KW-1185">Reference proteome</keyword>
<dbReference type="InterPro" id="IPR013325">
    <property type="entry name" value="RNA_pol_sigma_r2"/>
</dbReference>
<gene>
    <name evidence="8" type="ORF">CF651_12045</name>
</gene>
<feature type="domain" description="RNA polymerase sigma-70 region 4" evidence="7">
    <location>
        <begin position="136"/>
        <end position="182"/>
    </location>
</feature>
<keyword evidence="3" id="KW-0731">Sigma factor</keyword>
<evidence type="ECO:0000256" key="3">
    <source>
        <dbReference type="ARBA" id="ARBA00023082"/>
    </source>
</evidence>
<evidence type="ECO:0000256" key="1">
    <source>
        <dbReference type="ARBA" id="ARBA00010641"/>
    </source>
</evidence>
<evidence type="ECO:0000313" key="9">
    <source>
        <dbReference type="Proteomes" id="UP000215509"/>
    </source>
</evidence>
<evidence type="ECO:0000259" key="7">
    <source>
        <dbReference type="Pfam" id="PF04545"/>
    </source>
</evidence>
<accession>A0A229URF9</accession>
<dbReference type="InterPro" id="IPR039425">
    <property type="entry name" value="RNA_pol_sigma-70-like"/>
</dbReference>
<dbReference type="InterPro" id="IPR036388">
    <property type="entry name" value="WH-like_DNA-bd_sf"/>
</dbReference>
<dbReference type="PANTHER" id="PTHR43133:SF62">
    <property type="entry name" value="RNA POLYMERASE SIGMA FACTOR SIGZ"/>
    <property type="match status" value="1"/>
</dbReference>
<dbReference type="GO" id="GO:0006352">
    <property type="term" value="P:DNA-templated transcription initiation"/>
    <property type="evidence" value="ECO:0007669"/>
    <property type="project" value="InterPro"/>
</dbReference>
<evidence type="ECO:0000256" key="2">
    <source>
        <dbReference type="ARBA" id="ARBA00023015"/>
    </source>
</evidence>
<evidence type="ECO:0000256" key="5">
    <source>
        <dbReference type="ARBA" id="ARBA00023163"/>
    </source>
</evidence>
<dbReference type="Pfam" id="PF04542">
    <property type="entry name" value="Sigma70_r2"/>
    <property type="match status" value="1"/>
</dbReference>
<dbReference type="InterPro" id="IPR013324">
    <property type="entry name" value="RNA_pol_sigma_r3/r4-like"/>
</dbReference>
<dbReference type="AlphaFoldDB" id="A0A229URF9"/>
<dbReference type="Proteomes" id="UP000215509">
    <property type="component" value="Unassembled WGS sequence"/>
</dbReference>
<comment type="caution">
    <text evidence="8">The sequence shown here is derived from an EMBL/GenBank/DDBJ whole genome shotgun (WGS) entry which is preliminary data.</text>
</comment>
<keyword evidence="4" id="KW-0238">DNA-binding</keyword>
<dbReference type="InterPro" id="IPR007630">
    <property type="entry name" value="RNA_pol_sigma70_r4"/>
</dbReference>
<dbReference type="GO" id="GO:0016987">
    <property type="term" value="F:sigma factor activity"/>
    <property type="evidence" value="ECO:0007669"/>
    <property type="project" value="UniProtKB-KW"/>
</dbReference>
<reference evidence="8 9" key="1">
    <citation type="submission" date="2017-07" db="EMBL/GenBank/DDBJ databases">
        <title>Genome sequencing and assembly of Paenibacillus rigui.</title>
        <authorList>
            <person name="Mayilraj S."/>
        </authorList>
    </citation>
    <scope>NUCLEOTIDE SEQUENCE [LARGE SCALE GENOMIC DNA]</scope>
    <source>
        <strain evidence="8 9">JCM 16352</strain>
    </source>
</reference>
<dbReference type="RefSeq" id="WP_094015104.1">
    <property type="nucleotide sequence ID" value="NZ_NMQW01000017.1"/>
</dbReference>